<keyword evidence="2" id="KW-1185">Reference proteome</keyword>
<sequence length="94" mass="10379">MGGRLSPQTVVDFIRNKWTDSTGMSGRIRPEYARAGRTFVASSVMEARVSALERTVTQHDKRIGTLDRLQTTTEATDAAMQQDIGEAKEAAQHL</sequence>
<dbReference type="KEGG" id="sth:STH1295"/>
<gene>
    <name evidence="1" type="ordered locus">STH1295</name>
</gene>
<dbReference type="EMBL" id="AP006840">
    <property type="protein sequence ID" value="BAD40280.1"/>
    <property type="molecule type" value="Genomic_DNA"/>
</dbReference>
<name>Q67PW3_SYMTH</name>
<dbReference type="Proteomes" id="UP000000417">
    <property type="component" value="Chromosome"/>
</dbReference>
<protein>
    <submittedName>
        <fullName evidence="1">Uncharacterized protein</fullName>
    </submittedName>
</protein>
<evidence type="ECO:0000313" key="1">
    <source>
        <dbReference type="EMBL" id="BAD40280.1"/>
    </source>
</evidence>
<organism evidence="1 2">
    <name type="scientific">Symbiobacterium thermophilum (strain DSM 24528 / JCM 14929 / IAM 14863 / T)</name>
    <dbReference type="NCBI Taxonomy" id="292459"/>
    <lineage>
        <taxon>Bacteria</taxon>
        <taxon>Bacillati</taxon>
        <taxon>Bacillota</taxon>
        <taxon>Clostridia</taxon>
        <taxon>Eubacteriales</taxon>
        <taxon>Symbiobacteriaceae</taxon>
        <taxon>Symbiobacterium</taxon>
    </lineage>
</organism>
<reference evidence="1 2" key="1">
    <citation type="journal article" date="2004" name="Nucleic Acids Res.">
        <title>Genome sequence of Symbiobacterium thermophilum, an uncultivable bacterium that depends on microbial commensalism.</title>
        <authorList>
            <person name="Ueda K."/>
            <person name="Yamashita A."/>
            <person name="Ishikawa J."/>
            <person name="Shimada M."/>
            <person name="Watsuji T."/>
            <person name="Morimura K."/>
            <person name="Ikeda H."/>
            <person name="Hattori M."/>
            <person name="Beppu T."/>
        </authorList>
    </citation>
    <scope>NUCLEOTIDE SEQUENCE [LARGE SCALE GENOMIC DNA]</scope>
    <source>
        <strain evidence="2">T / IAM 14863</strain>
    </source>
</reference>
<accession>Q67PW3</accession>
<proteinExistence type="predicted"/>
<dbReference type="AlphaFoldDB" id="Q67PW3"/>
<evidence type="ECO:0000313" key="2">
    <source>
        <dbReference type="Proteomes" id="UP000000417"/>
    </source>
</evidence>
<dbReference type="HOGENOM" id="CLU_2385052_0_0_9"/>